<sequence length="3128" mass="358026">MNIGRLKLKPKGSSASKSSGPLPPVQVPPNLPQLSNSSNLGPNKSPASLTGRSEPSVRFKLEEDIIGSSLSVSSASTGGGSSNNEDSLEIMEEIDIPDDESTQDNDASGGSISENLALSVGPAENAQQRPLDKGKPATDRKRQLFDIDDEPPPGGSFGKTFDIDELQLSGDEIAQHFQSFSESTDPKGEDNKVNLDDKKKLLQQNPDVGSMGVLLDDVESTEDVPKSDLTKNESQLKQSSVQKEFESKKELSPLNEDVVLINNSKVSLKSLKKLQKQPNVLDNSGDNSYSTTNDISELARDTESDRIMSDNNDHSSQSDATPKPADSDKEASLPKVSSIQLRSKSVGMGNKSKQREVEPEFASLGIVKLCEEKSIDMHDSSVEEDNSIEEMLMSNASVDVSAVNEPVLSEVHQSKEDSTDSNHSSDLKEKILNTSKSFEEVKSQHEELDVPTDKFEGNKPAVVKQMEKVTDVKEALEDISEESEQTLTNSNHSESRQNTDDEQSKPLAVVEKGKEMRKILEEKILRNQLSIESTIYEDNKENIPDSLSINKSTDLDSVVSLNMFQAMNNEIKQLQEIIATKDIMLEAYSTRDSLKEARLESLKDPQRSSDSSSLTTNSTEYRPLNDETVSKKELLQKVADQNQWIVTLAEKLQETNQAREQERLESIKLVAEVNRLTKQLAENAETIRQRPHWMRDQESTGQRISEISMELVSETDDALSDFPDMYEERSNRNSRERQLDLNLDIDYSEQNPLHIPTAISKQLEQFRKYLSPDELRLFNMVQGKFDDYLQQEMDKTKTTCEDELKIIQERLVTEKNEHETEVSRLRQLLSNVTSGSVDIEDLKDLKSELEARHTQEMDDLRTYFEEKVAEFEKQYSEKVFSQHSRQMSNDTASDISDQEEFPEENGGYHSKHTSPKRKAKEDIYLSPTHRKITPTTIDTTESSADEVMEVTVETENETHHNADSLREYYQNKLKELKRQHEQDLRELRKTFQKFEEKEANEKCMPNNEDPITSKGTSPHTIDQVAERSATEAECLPPSSGVILIDKSTTPTTNNTTTVDIGTEPIDDLHEIIADYERRLQEQVALARQDVLRELEVQIQALLSDTTTEDYHWPPELILLREKLTAKSQLEIAQLQIKHEEEMAKVKADFEKQLQWKLKRQSTFDSTRDLDKIISERDNLRELSSTLRSVLCELVKYVSNCEDDLNNTVIDELHKYGIVPISGEEVFESSTLDVNVSNISTYSSRKFLKFTPDVSGLISVIEDPTLLEYVSKDGATNDGANRSLNLDECLEKLRSEAMHILTLSEKIVKKSSTKDEDLDKVSEKSDSCEEEDGLKRKIVKKDSAGARSFDENMVRDSRTMERAQIDSSSLPVDLAALQCSGELNIQLHELRNEKRQLEMKLADALSKQNSLVVELNETKQHLLELNSQKVEISEGYGTNALLPCAQKQGNSFSELQEKAKQILSSSSPDNTAIDHSATLLQLVEDFCREGERYMEHGKRDKLDLQSQIEAADKQLKATRQFLEDQAAEREQERDEFVKEIEKLKMQLREKDKDKTNFDRVTKEDGFLCDSCSCGIDNREIIEKLETAEQNSKELALELAARDEKIRKLENDLKDSIDKGFTLREIISELETQNESKAIDQQVLVTKLKELENYIDAQNRQNESLHQETDMTVRGYDDRIAKLEEELRQSKPSVEHSLVLEALTVQLRDVEETLERKTKNLETLNSNSGASLVCSSPSEDVSVNQDSPLHRKKAAESSSVTQLPVDEVQRIFDKLHRHTRIEEVAIKRINDLEMQICSVRNSYAELQHERDVLQERMSEQSLKITTLQSKLDEQRLRAEELHRQGTSHLTVKVHDLQNEVVNLKETLQTRDKQITSLKNFLENSQQVIERQEKELAMNQADNDRSQYELKLEAELQAKCDEIQQLKNKIQNDMINKLALPDLMETMLADKNDEIDQLREKLTQLQQQQQQLGHHPSGHVKEDDNARTLSDIVSITDCDESDMVMRRLPEQNEGFPPTTQQNSIPMMVWWSDFCVLTIKETPSNFFNMKEHHQTASTTRSSTVPPSNGSNVSPLQPITQLPKPTLFPLGFEGAFLQDFSAVFPRPTPSTGTGSSGGTPEFIPRHINFSLVDEPRSADGRDRFREPAFIEEILEEEEKVVHAQALGASGGKRLSDISENVSEEDKGKLENELESLKMQLDRITNEKNEAIERMHAEIQDKIDKIEDLQVELAARNKLYEDLLREKKDLRDELEKVKHDLNQLESDACKLQRKEDELKEVIENMTRKDQEMCDLKGICNKLREEMEQHMRESELLKSEQQKNHLLIDTLKQQVESLNKTIGHKDELMTKLEKDILNYSKNEEKYLEQLKALDGKEIELRALQSNYKDRMQEIEILNEDNKFLNEDINRLKNEIAKSSSNSSSNPSYIQFLKQNCEKIEEELRETKVLLTEKMLALERVKIDLTSCQREAEDVKSLLKEKEMIIQQIGDDGNSLHQALSNIQSKMQETSGSLNKKLREEQDRNAVLVAEIDRLKALLQRSDNSSSPKPFSVEEIAEQLEKELNYSAQLDSSILKAIESDDVNSDDEADGATKEPKDGLSDAVLLEDLRQKLRLEAEKGSKLKEMLEAEKHNSNAIQMQDAEIIEAMRLRLEAAIDNEGTLQKLLSEERSKNERLSTLMAGVQRTKSFDNYLLMKNKSPHDSPSRRLNRSNEFESEMVARFESEIKFLNAQNERERERAVDLQRVLERERNRFEKEIADRSEYGEQVKRELMRVTKEKELLEVELDNEQEKLLLSHKEIESLEKRINALQEAESMRSLRKDRSLGQNSLETQELRFRLEHLEHERTQLLDTIRSLKTEVERRKQNETKLMGALSRDNSLTEGAVPEEFLTKLKDLNRMLENNARENHQQAETLRLMVEERRALQQRIQELERYNVNSSRYNRDDLEERANHLFGKYLRSESHRKALVHQKRYLQIVLTTYEENEAKALQLLSTQNVPLNIQGLSLAKPNADENHPRRRSFRAVVTAIIAIERMKFIVRKWQGGRRVCAKAIFSQQFTPRRSQSATTNVWTRSQNSHFAEYNASPPSRDRVAFHPPPTVVQNYSGGQYLSRLPETPLVMNADMRERLEEQYNRTNR</sequence>
<feature type="compositionally biased region" description="Basic and acidic residues" evidence="7">
    <location>
        <begin position="493"/>
        <end position="504"/>
    </location>
</feature>
<keyword evidence="4 6" id="KW-0175">Coiled coil</keyword>
<evidence type="ECO:0000256" key="4">
    <source>
        <dbReference type="ARBA" id="ARBA00023054"/>
    </source>
</evidence>
<feature type="compositionally biased region" description="Basic and acidic residues" evidence="7">
    <location>
        <begin position="130"/>
        <end position="145"/>
    </location>
</feature>
<feature type="compositionally biased region" description="Low complexity" evidence="7">
    <location>
        <begin position="11"/>
        <end position="20"/>
    </location>
</feature>
<feature type="compositionally biased region" description="Low complexity" evidence="7">
    <location>
        <begin position="67"/>
        <end position="76"/>
    </location>
</feature>
<feature type="region of interest" description="Disordered" evidence="7">
    <location>
        <begin position="274"/>
        <end position="358"/>
    </location>
</feature>
<feature type="coiled-coil region" evidence="6">
    <location>
        <begin position="2711"/>
        <end position="2805"/>
    </location>
</feature>
<feature type="region of interest" description="Disordered" evidence="7">
    <location>
        <begin position="2571"/>
        <end position="2592"/>
    </location>
</feature>
<feature type="coiled-coil region" evidence="6">
    <location>
        <begin position="808"/>
        <end position="859"/>
    </location>
</feature>
<feature type="compositionally biased region" description="Basic and acidic residues" evidence="7">
    <location>
        <begin position="2583"/>
        <end position="2592"/>
    </location>
</feature>
<feature type="compositionally biased region" description="Polar residues" evidence="7">
    <location>
        <begin position="232"/>
        <end position="242"/>
    </location>
</feature>
<dbReference type="InterPro" id="IPR028745">
    <property type="entry name" value="AKAP9/Pericentrin"/>
</dbReference>
<feature type="compositionally biased region" description="Basic and acidic residues" evidence="7">
    <location>
        <begin position="412"/>
        <end position="457"/>
    </location>
</feature>
<reference evidence="10" key="1">
    <citation type="journal article" date="2015" name="Proc. Natl. Acad. Sci. U.S.A.">
        <title>Genome sequence of the Asian Tiger mosquito, Aedes albopictus, reveals insights into its biology, genetics, and evolution.</title>
        <authorList>
            <person name="Chen X.G."/>
            <person name="Jiang X."/>
            <person name="Gu J."/>
            <person name="Xu M."/>
            <person name="Wu Y."/>
            <person name="Deng Y."/>
            <person name="Zhang C."/>
            <person name="Bonizzoni M."/>
            <person name="Dermauw W."/>
            <person name="Vontas J."/>
            <person name="Armbruster P."/>
            <person name="Huang X."/>
            <person name="Yang Y."/>
            <person name="Zhang H."/>
            <person name="He W."/>
            <person name="Peng H."/>
            <person name="Liu Y."/>
            <person name="Wu K."/>
            <person name="Chen J."/>
            <person name="Lirakis M."/>
            <person name="Topalis P."/>
            <person name="Van Leeuwen T."/>
            <person name="Hall A.B."/>
            <person name="Jiang X."/>
            <person name="Thorpe C."/>
            <person name="Mueller R.L."/>
            <person name="Sun C."/>
            <person name="Waterhouse R.M."/>
            <person name="Yan G."/>
            <person name="Tu Z.J."/>
            <person name="Fang X."/>
            <person name="James A.A."/>
        </authorList>
    </citation>
    <scope>NUCLEOTIDE SEQUENCE [LARGE SCALE GENOMIC DNA]</scope>
    <source>
        <strain evidence="10">Foshan</strain>
    </source>
</reference>
<accession>A0ABM1XWU5</accession>
<dbReference type="PANTHER" id="PTHR44981">
    <property type="entry name" value="PERICENTRIN-LIKE PROTEIN, ISOFORM F"/>
    <property type="match status" value="1"/>
</dbReference>
<dbReference type="PANTHER" id="PTHR44981:SF2">
    <property type="entry name" value="PERICENTRIN-LIKE PROTEIN, ISOFORM F"/>
    <property type="match status" value="1"/>
</dbReference>
<evidence type="ECO:0000256" key="6">
    <source>
        <dbReference type="SAM" id="Coils"/>
    </source>
</evidence>
<feature type="compositionally biased region" description="Basic and acidic residues" evidence="7">
    <location>
        <begin position="598"/>
        <end position="607"/>
    </location>
</feature>
<feature type="compositionally biased region" description="Polar residues" evidence="7">
    <location>
        <begin position="1725"/>
        <end position="1745"/>
    </location>
</feature>
<feature type="compositionally biased region" description="Basic residues" evidence="7">
    <location>
        <begin position="1"/>
        <end position="10"/>
    </location>
</feature>
<evidence type="ECO:0000256" key="5">
    <source>
        <dbReference type="ARBA" id="ARBA00023212"/>
    </source>
</evidence>
<feature type="coiled-coil region" evidence="6">
    <location>
        <begin position="1511"/>
        <end position="1552"/>
    </location>
</feature>
<feature type="compositionally biased region" description="Basic and acidic residues" evidence="7">
    <location>
        <begin position="297"/>
        <end position="313"/>
    </location>
</feature>
<evidence type="ECO:0000313" key="9">
    <source>
        <dbReference type="EnsemblMetazoa" id="AALFPA23_003603.P4070"/>
    </source>
</evidence>
<feature type="coiled-coil region" evidence="6">
    <location>
        <begin position="1801"/>
        <end position="1972"/>
    </location>
</feature>
<evidence type="ECO:0000256" key="3">
    <source>
        <dbReference type="ARBA" id="ARBA00022553"/>
    </source>
</evidence>
<feature type="region of interest" description="Disordered" evidence="7">
    <location>
        <begin position="403"/>
        <end position="462"/>
    </location>
</feature>
<feature type="compositionally biased region" description="Acidic residues" evidence="7">
    <location>
        <begin position="86"/>
        <end position="103"/>
    </location>
</feature>
<evidence type="ECO:0000256" key="2">
    <source>
        <dbReference type="ARBA" id="ARBA00022490"/>
    </source>
</evidence>
<feature type="compositionally biased region" description="Basic residues" evidence="7">
    <location>
        <begin position="909"/>
        <end position="918"/>
    </location>
</feature>
<feature type="region of interest" description="Disordered" evidence="7">
    <location>
        <begin position="881"/>
        <end position="919"/>
    </location>
</feature>
<dbReference type="Proteomes" id="UP000069940">
    <property type="component" value="Unassembled WGS sequence"/>
</dbReference>
<name>A0ABM1XWU5_AEDAL</name>
<protein>
    <recommendedName>
        <fullName evidence="8">Pericentrin/AKAP-450 centrosomal targeting domain-containing protein</fullName>
    </recommendedName>
</protein>
<evidence type="ECO:0000256" key="7">
    <source>
        <dbReference type="SAM" id="MobiDB-lite"/>
    </source>
</evidence>
<feature type="compositionally biased region" description="Basic and acidic residues" evidence="7">
    <location>
        <begin position="184"/>
        <end position="200"/>
    </location>
</feature>
<keyword evidence="5" id="KW-0206">Cytoskeleton</keyword>
<feature type="coiled-coil region" evidence="6">
    <location>
        <begin position="2174"/>
        <end position="2317"/>
    </location>
</feature>
<dbReference type="GeneID" id="115264667"/>
<dbReference type="RefSeq" id="XP_062715947.1">
    <property type="nucleotide sequence ID" value="XM_062859963.1"/>
</dbReference>
<feature type="compositionally biased region" description="Acidic residues" evidence="7">
    <location>
        <begin position="2572"/>
        <end position="2582"/>
    </location>
</feature>
<feature type="region of interest" description="Disordered" evidence="7">
    <location>
        <begin position="996"/>
        <end position="1031"/>
    </location>
</feature>
<keyword evidence="3" id="KW-0597">Phosphoprotein</keyword>
<feature type="coiled-coil region" evidence="6">
    <location>
        <begin position="1698"/>
        <end position="1725"/>
    </location>
</feature>
<dbReference type="Pfam" id="PF10495">
    <property type="entry name" value="PACT_coil_coil"/>
    <property type="match status" value="1"/>
</dbReference>
<feature type="coiled-coil region" evidence="6">
    <location>
        <begin position="2882"/>
        <end position="2926"/>
    </location>
</feature>
<feature type="region of interest" description="Disordered" evidence="7">
    <location>
        <begin position="1725"/>
        <end position="1758"/>
    </location>
</feature>
<feature type="compositionally biased region" description="Polar residues" evidence="7">
    <location>
        <begin position="104"/>
        <end position="116"/>
    </location>
</feature>
<feature type="compositionally biased region" description="Polar residues" evidence="7">
    <location>
        <begin position="1009"/>
        <end position="1020"/>
    </location>
</feature>
<feature type="coiled-coil region" evidence="6">
    <location>
        <begin position="1379"/>
        <end position="1406"/>
    </location>
</feature>
<feature type="compositionally biased region" description="Low complexity" evidence="7">
    <location>
        <begin position="608"/>
        <end position="619"/>
    </location>
</feature>
<dbReference type="EnsemblMetazoa" id="AALFPA23_003603.R4070">
    <property type="protein sequence ID" value="AALFPA23_003603.P4070"/>
    <property type="gene ID" value="AALFPA23_003603"/>
</dbReference>
<feature type="compositionally biased region" description="Polar residues" evidence="7">
    <location>
        <begin position="2051"/>
        <end position="2067"/>
    </location>
</feature>
<reference evidence="9" key="2">
    <citation type="submission" date="2025-05" db="UniProtKB">
        <authorList>
            <consortium name="EnsemblMetazoa"/>
        </authorList>
    </citation>
    <scope>IDENTIFICATION</scope>
    <source>
        <strain evidence="9">Foshan</strain>
    </source>
</reference>
<feature type="region of interest" description="Disordered" evidence="7">
    <location>
        <begin position="479"/>
        <end position="507"/>
    </location>
</feature>
<keyword evidence="2" id="KW-0963">Cytoplasm</keyword>
<evidence type="ECO:0000313" key="10">
    <source>
        <dbReference type="Proteomes" id="UP000069940"/>
    </source>
</evidence>
<evidence type="ECO:0000259" key="8">
    <source>
        <dbReference type="Pfam" id="PF10495"/>
    </source>
</evidence>
<feature type="compositionally biased region" description="Polar residues" evidence="7">
    <location>
        <begin position="35"/>
        <end position="53"/>
    </location>
</feature>
<proteinExistence type="predicted"/>
<feature type="compositionally biased region" description="Polar residues" evidence="7">
    <location>
        <begin position="881"/>
        <end position="895"/>
    </location>
</feature>
<organism evidence="9 10">
    <name type="scientific">Aedes albopictus</name>
    <name type="common">Asian tiger mosquito</name>
    <name type="synonym">Stegomyia albopicta</name>
    <dbReference type="NCBI Taxonomy" id="7160"/>
    <lineage>
        <taxon>Eukaryota</taxon>
        <taxon>Metazoa</taxon>
        <taxon>Ecdysozoa</taxon>
        <taxon>Arthropoda</taxon>
        <taxon>Hexapoda</taxon>
        <taxon>Insecta</taxon>
        <taxon>Pterygota</taxon>
        <taxon>Neoptera</taxon>
        <taxon>Endopterygota</taxon>
        <taxon>Diptera</taxon>
        <taxon>Nematocera</taxon>
        <taxon>Culicoidea</taxon>
        <taxon>Culicidae</taxon>
        <taxon>Culicinae</taxon>
        <taxon>Aedini</taxon>
        <taxon>Aedes</taxon>
        <taxon>Stegomyia</taxon>
    </lineage>
</organism>
<feature type="coiled-coil region" evidence="6">
    <location>
        <begin position="2342"/>
        <end position="2442"/>
    </location>
</feature>
<feature type="region of interest" description="Disordered" evidence="7">
    <location>
        <begin position="2048"/>
        <end position="2067"/>
    </location>
</feature>
<evidence type="ECO:0000256" key="1">
    <source>
        <dbReference type="ARBA" id="ARBA00004300"/>
    </source>
</evidence>
<feature type="domain" description="Pericentrin/AKAP-450 centrosomal targeting" evidence="8">
    <location>
        <begin position="2948"/>
        <end position="3033"/>
    </location>
</feature>
<feature type="compositionally biased region" description="Polar residues" evidence="7">
    <location>
        <begin position="278"/>
        <end position="295"/>
    </location>
</feature>
<feature type="coiled-coil region" evidence="6">
    <location>
        <begin position="1576"/>
        <end position="1617"/>
    </location>
</feature>
<feature type="region of interest" description="Disordered" evidence="7">
    <location>
        <begin position="598"/>
        <end position="625"/>
    </location>
</feature>
<comment type="subcellular location">
    <subcellularLocation>
        <location evidence="1">Cytoplasm</location>
        <location evidence="1">Cytoskeleton</location>
        <location evidence="1">Microtubule organizing center</location>
        <location evidence="1">Centrosome</location>
    </subcellularLocation>
</comment>
<feature type="compositionally biased region" description="Pro residues" evidence="7">
    <location>
        <begin position="21"/>
        <end position="31"/>
    </location>
</feature>
<keyword evidence="10" id="KW-1185">Reference proteome</keyword>
<dbReference type="InterPro" id="IPR019528">
    <property type="entry name" value="PACT_domain"/>
</dbReference>
<feature type="region of interest" description="Disordered" evidence="7">
    <location>
        <begin position="1"/>
        <end position="259"/>
    </location>
</feature>